<dbReference type="GO" id="GO:0000785">
    <property type="term" value="C:chromatin"/>
    <property type="evidence" value="ECO:0007669"/>
    <property type="project" value="TreeGrafter"/>
</dbReference>
<dbReference type="PANTHER" id="PTHR12663:SF69">
    <property type="entry name" value="SISTER CHROMATID COHESION PROTEIN PDS5 HOMOLOG E"/>
    <property type="match status" value="1"/>
</dbReference>
<dbReference type="GO" id="GO:0007064">
    <property type="term" value="P:mitotic sister chromatid cohesion"/>
    <property type="evidence" value="ECO:0007669"/>
    <property type="project" value="InterPro"/>
</dbReference>
<evidence type="ECO:0000256" key="1">
    <source>
        <dbReference type="ARBA" id="ARBA00004123"/>
    </source>
</evidence>
<dbReference type="Pfam" id="PF20168">
    <property type="entry name" value="PDS5"/>
    <property type="match status" value="1"/>
</dbReference>
<keyword evidence="2" id="KW-0227">DNA damage</keyword>
<evidence type="ECO:0000256" key="2">
    <source>
        <dbReference type="ARBA" id="ARBA00022763"/>
    </source>
</evidence>
<evidence type="ECO:0000313" key="6">
    <source>
        <dbReference type="Proteomes" id="UP000289340"/>
    </source>
</evidence>
<dbReference type="GO" id="GO:0005634">
    <property type="term" value="C:nucleus"/>
    <property type="evidence" value="ECO:0007669"/>
    <property type="project" value="UniProtKB-SubCell"/>
</dbReference>
<name>A0A445JR67_GLYSO</name>
<dbReference type="InterPro" id="IPR039776">
    <property type="entry name" value="Pds5"/>
</dbReference>
<reference evidence="5 6" key="1">
    <citation type="submission" date="2018-09" db="EMBL/GenBank/DDBJ databases">
        <title>A high-quality reference genome of wild soybean provides a powerful tool to mine soybean genomes.</title>
        <authorList>
            <person name="Xie M."/>
            <person name="Chung C.Y.L."/>
            <person name="Li M.-W."/>
            <person name="Wong F.-L."/>
            <person name="Chan T.-F."/>
            <person name="Lam H.-M."/>
        </authorList>
    </citation>
    <scope>NUCLEOTIDE SEQUENCE [LARGE SCALE GENOMIC DNA]</scope>
    <source>
        <strain evidence="6">cv. W05</strain>
        <tissue evidence="5">Hypocotyl of etiolated seedlings</tissue>
    </source>
</reference>
<dbReference type="EMBL" id="QZWG01000007">
    <property type="protein sequence ID" value="RZC01016.1"/>
    <property type="molecule type" value="Genomic_DNA"/>
</dbReference>
<dbReference type="AlphaFoldDB" id="A0A445JR67"/>
<keyword evidence="4" id="KW-0539">Nucleus</keyword>
<dbReference type="Proteomes" id="UP000289340">
    <property type="component" value="Chromosome 7"/>
</dbReference>
<dbReference type="GO" id="GO:0006281">
    <property type="term" value="P:DNA repair"/>
    <property type="evidence" value="ECO:0007669"/>
    <property type="project" value="UniProtKB-KW"/>
</dbReference>
<evidence type="ECO:0000256" key="3">
    <source>
        <dbReference type="ARBA" id="ARBA00023204"/>
    </source>
</evidence>
<evidence type="ECO:0000256" key="4">
    <source>
        <dbReference type="ARBA" id="ARBA00023242"/>
    </source>
</evidence>
<keyword evidence="6" id="KW-1185">Reference proteome</keyword>
<comment type="subcellular location">
    <subcellularLocation>
        <location evidence="1">Nucleus</location>
    </subcellularLocation>
</comment>
<evidence type="ECO:0000313" key="5">
    <source>
        <dbReference type="EMBL" id="RZC01016.1"/>
    </source>
</evidence>
<accession>A0A445JR67</accession>
<comment type="caution">
    <text evidence="5">The sequence shown here is derived from an EMBL/GenBank/DDBJ whole genome shotgun (WGS) entry which is preliminary data.</text>
</comment>
<dbReference type="PANTHER" id="PTHR12663">
    <property type="entry name" value="ANDROGEN INDUCED INHIBITOR OF PROLIFERATION AS3 / PDS5-RELATED"/>
    <property type="match status" value="1"/>
</dbReference>
<organism evidence="5 6">
    <name type="scientific">Glycine soja</name>
    <name type="common">Wild soybean</name>
    <dbReference type="NCBI Taxonomy" id="3848"/>
    <lineage>
        <taxon>Eukaryota</taxon>
        <taxon>Viridiplantae</taxon>
        <taxon>Streptophyta</taxon>
        <taxon>Embryophyta</taxon>
        <taxon>Tracheophyta</taxon>
        <taxon>Spermatophyta</taxon>
        <taxon>Magnoliopsida</taxon>
        <taxon>eudicotyledons</taxon>
        <taxon>Gunneridae</taxon>
        <taxon>Pentapetalae</taxon>
        <taxon>rosids</taxon>
        <taxon>fabids</taxon>
        <taxon>Fabales</taxon>
        <taxon>Fabaceae</taxon>
        <taxon>Papilionoideae</taxon>
        <taxon>50 kb inversion clade</taxon>
        <taxon>NPAAA clade</taxon>
        <taxon>indigoferoid/millettioid clade</taxon>
        <taxon>Phaseoleae</taxon>
        <taxon>Glycine</taxon>
        <taxon>Glycine subgen. Soja</taxon>
    </lineage>
</organism>
<sequence length="107" mass="12202">MPNPDESERNAAARKLGRVGEKLLKNSSVHKLLPLLQLLYFSDSYEFWLTDEDVKISVTSCLIEITRITDVPYDDGQMKEIFKLIVASFEKFSHISGHEKALDIPGY</sequence>
<gene>
    <name evidence="5" type="ORF">D0Y65_016673</name>
</gene>
<keyword evidence="3" id="KW-0234">DNA repair</keyword>
<proteinExistence type="predicted"/>
<protein>
    <submittedName>
        <fullName evidence="5">Uncharacterized protein</fullName>
    </submittedName>
</protein>